<dbReference type="EnsemblMetazoa" id="AMIN014262-RA">
    <property type="protein sequence ID" value="AMIN014262-PA"/>
    <property type="gene ID" value="AMIN014262"/>
</dbReference>
<sequence length="41" mass="4677">MRKETAQLHLFAIDTNNSVRSCITKPAAGRKKFETARNRTD</sequence>
<dbReference type="Proteomes" id="UP000075920">
    <property type="component" value="Unassembled WGS sequence"/>
</dbReference>
<evidence type="ECO:0000313" key="1">
    <source>
        <dbReference type="EnsemblMetazoa" id="AMIN014262-PA"/>
    </source>
</evidence>
<dbReference type="AlphaFoldDB" id="A0A182WNH2"/>
<reference evidence="2" key="1">
    <citation type="submission" date="2013-03" db="EMBL/GenBank/DDBJ databases">
        <title>The Genome Sequence of Anopheles minimus MINIMUS1.</title>
        <authorList>
            <consortium name="The Broad Institute Genomics Platform"/>
            <person name="Neafsey D.E."/>
            <person name="Walton C."/>
            <person name="Walker B."/>
            <person name="Young S.K."/>
            <person name="Zeng Q."/>
            <person name="Gargeya S."/>
            <person name="Fitzgerald M."/>
            <person name="Haas B."/>
            <person name="Abouelleil A."/>
            <person name="Allen A.W."/>
            <person name="Alvarado L."/>
            <person name="Arachchi H.M."/>
            <person name="Berlin A.M."/>
            <person name="Chapman S.B."/>
            <person name="Gainer-Dewar J."/>
            <person name="Goldberg J."/>
            <person name="Griggs A."/>
            <person name="Gujja S."/>
            <person name="Hansen M."/>
            <person name="Howarth C."/>
            <person name="Imamovic A."/>
            <person name="Ireland A."/>
            <person name="Larimer J."/>
            <person name="McCowan C."/>
            <person name="Murphy C."/>
            <person name="Pearson M."/>
            <person name="Poon T.W."/>
            <person name="Priest M."/>
            <person name="Roberts A."/>
            <person name="Saif S."/>
            <person name="Shea T."/>
            <person name="Sisk P."/>
            <person name="Sykes S."/>
            <person name="Wortman J."/>
            <person name="Nusbaum C."/>
            <person name="Birren B."/>
        </authorList>
    </citation>
    <scope>NUCLEOTIDE SEQUENCE [LARGE SCALE GENOMIC DNA]</scope>
    <source>
        <strain evidence="2">MINIMUS1</strain>
    </source>
</reference>
<accession>A0A182WNH2</accession>
<organism evidence="1 2">
    <name type="scientific">Anopheles minimus</name>
    <dbReference type="NCBI Taxonomy" id="112268"/>
    <lineage>
        <taxon>Eukaryota</taxon>
        <taxon>Metazoa</taxon>
        <taxon>Ecdysozoa</taxon>
        <taxon>Arthropoda</taxon>
        <taxon>Hexapoda</taxon>
        <taxon>Insecta</taxon>
        <taxon>Pterygota</taxon>
        <taxon>Neoptera</taxon>
        <taxon>Endopterygota</taxon>
        <taxon>Diptera</taxon>
        <taxon>Nematocera</taxon>
        <taxon>Culicoidea</taxon>
        <taxon>Culicidae</taxon>
        <taxon>Anophelinae</taxon>
        <taxon>Anopheles</taxon>
    </lineage>
</organism>
<proteinExistence type="predicted"/>
<evidence type="ECO:0000313" key="2">
    <source>
        <dbReference type="Proteomes" id="UP000075920"/>
    </source>
</evidence>
<keyword evidence="2" id="KW-1185">Reference proteome</keyword>
<reference evidence="1" key="2">
    <citation type="submission" date="2020-05" db="UniProtKB">
        <authorList>
            <consortium name="EnsemblMetazoa"/>
        </authorList>
    </citation>
    <scope>IDENTIFICATION</scope>
    <source>
        <strain evidence="1">MINIMUS1</strain>
    </source>
</reference>
<dbReference type="VEuPathDB" id="VectorBase:AMIN014262"/>
<name>A0A182WNH2_9DIPT</name>
<protein>
    <submittedName>
        <fullName evidence="1">Uncharacterized protein</fullName>
    </submittedName>
</protein>